<dbReference type="AlphaFoldDB" id="M2UUH3"/>
<accession>M2UUH3</accession>
<keyword evidence="3" id="KW-0732">Signal</keyword>
<proteinExistence type="predicted"/>
<name>M2UUH3_COCH5</name>
<feature type="chain" id="PRO_5004027098" evidence="3">
    <location>
        <begin position="18"/>
        <end position="539"/>
    </location>
</feature>
<reference evidence="5" key="2">
    <citation type="journal article" date="2013" name="PLoS Genet.">
        <title>Comparative genome structure, secondary metabolite, and effector coding capacity across Cochliobolus pathogens.</title>
        <authorList>
            <person name="Condon B.J."/>
            <person name="Leng Y."/>
            <person name="Wu D."/>
            <person name="Bushley K.E."/>
            <person name="Ohm R.A."/>
            <person name="Otillar R."/>
            <person name="Martin J."/>
            <person name="Schackwitz W."/>
            <person name="Grimwood J."/>
            <person name="MohdZainudin N."/>
            <person name="Xue C."/>
            <person name="Wang R."/>
            <person name="Manning V.A."/>
            <person name="Dhillon B."/>
            <person name="Tu Z.J."/>
            <person name="Steffenson B.J."/>
            <person name="Salamov A."/>
            <person name="Sun H."/>
            <person name="Lowry S."/>
            <person name="LaButti K."/>
            <person name="Han J."/>
            <person name="Copeland A."/>
            <person name="Lindquist E."/>
            <person name="Barry K."/>
            <person name="Schmutz J."/>
            <person name="Baker S.E."/>
            <person name="Ciuffetti L.M."/>
            <person name="Grigoriev I.V."/>
            <person name="Zhong S."/>
            <person name="Turgeon B.G."/>
        </authorList>
    </citation>
    <scope>NUCLEOTIDE SEQUENCE [LARGE SCALE GENOMIC DNA]</scope>
    <source>
        <strain evidence="5">C5 / ATCC 48332 / race O</strain>
    </source>
</reference>
<dbReference type="InterPro" id="IPR010905">
    <property type="entry name" value="Glyco_hydro_88"/>
</dbReference>
<evidence type="ECO:0000256" key="2">
    <source>
        <dbReference type="SAM" id="MobiDB-lite"/>
    </source>
</evidence>
<feature type="compositionally biased region" description="Low complexity" evidence="2">
    <location>
        <begin position="490"/>
        <end position="513"/>
    </location>
</feature>
<organism evidence="4 5">
    <name type="scientific">Cochliobolus heterostrophus (strain C5 / ATCC 48332 / race O)</name>
    <name type="common">Southern corn leaf blight fungus</name>
    <name type="synonym">Bipolaris maydis</name>
    <dbReference type="NCBI Taxonomy" id="701091"/>
    <lineage>
        <taxon>Eukaryota</taxon>
        <taxon>Fungi</taxon>
        <taxon>Dikarya</taxon>
        <taxon>Ascomycota</taxon>
        <taxon>Pezizomycotina</taxon>
        <taxon>Dothideomycetes</taxon>
        <taxon>Pleosporomycetidae</taxon>
        <taxon>Pleosporales</taxon>
        <taxon>Pleosporineae</taxon>
        <taxon>Pleosporaceae</taxon>
        <taxon>Bipolaris</taxon>
    </lineage>
</organism>
<evidence type="ECO:0000313" key="5">
    <source>
        <dbReference type="Proteomes" id="UP000016936"/>
    </source>
</evidence>
<dbReference type="GO" id="GO:0005975">
    <property type="term" value="P:carbohydrate metabolic process"/>
    <property type="evidence" value="ECO:0007669"/>
    <property type="project" value="InterPro"/>
</dbReference>
<dbReference type="eggNOG" id="ENOG502QV67">
    <property type="taxonomic scope" value="Eukaryota"/>
</dbReference>
<dbReference type="EMBL" id="KB445576">
    <property type="protein sequence ID" value="EMD91508.1"/>
    <property type="molecule type" value="Genomic_DNA"/>
</dbReference>
<evidence type="ECO:0000256" key="3">
    <source>
        <dbReference type="SAM" id="SignalP"/>
    </source>
</evidence>
<dbReference type="OMA" id="TAWDDIM"/>
<dbReference type="InterPro" id="IPR012341">
    <property type="entry name" value="6hp_glycosidase-like_sf"/>
</dbReference>
<feature type="signal peptide" evidence="3">
    <location>
        <begin position="1"/>
        <end position="17"/>
    </location>
</feature>
<sequence length="539" mass="58328">MHLPALTSLLLGGSTTAGPNLSKPWSTWMASSFLSKSQNIDNHYVAAVIHEGIQKAATTQNDRALLKYASDAVSSIVSADGTLKGWNSTFYTLDDIRIGNNMLYFWNSEGRKDNKYVIAAKGLREQLNRWPRTPEGGFWHRAPVYANQMWLDGIYMADTFYATYTSYFEPQNITAWNDIELQFDLIEEHCRNSTTNLLYHGYSEDKSTVWANPETGASPYVWDRALGWYFVALVEVLEVWPKTHAGYAKLLNYYKTLASGIKNVQDAKGGWYLLMDPELAGREGNYIESSATAMFTYSYLKGMRLGLLGNEYKQPATKAWKLLLSDFIQFEKNGTLSFTGTVTVGSLKGDASYEYYTGVETLINDGKGAGAFINPSCKKKMSVTPSATSSAPSASTSAVCRQADFTQFPTEDAACAVGSISGVPSNTTDILSKCCKSAPVEEFNGACGYYCLSVQQTIRELQTCFMENGAHPGDIMCNSNNSATATGTPSKTAGASRTSGSGASATGDSKGAAPAVGVSKVGLGMLGMVIVSALSSALL</sequence>
<dbReference type="Proteomes" id="UP000016936">
    <property type="component" value="Unassembled WGS sequence"/>
</dbReference>
<dbReference type="PANTHER" id="PTHR33886">
    <property type="entry name" value="UNSATURATED RHAMNOGALACTURONAN HYDROLASE (EUROFUNG)"/>
    <property type="match status" value="1"/>
</dbReference>
<feature type="region of interest" description="Disordered" evidence="2">
    <location>
        <begin position="486"/>
        <end position="514"/>
    </location>
</feature>
<dbReference type="GO" id="GO:0016787">
    <property type="term" value="F:hydrolase activity"/>
    <property type="evidence" value="ECO:0007669"/>
    <property type="project" value="UniProtKB-KW"/>
</dbReference>
<dbReference type="SUPFAM" id="SSF48208">
    <property type="entry name" value="Six-hairpin glycosidases"/>
    <property type="match status" value="1"/>
</dbReference>
<evidence type="ECO:0000313" key="4">
    <source>
        <dbReference type="EMBL" id="EMD91508.1"/>
    </source>
</evidence>
<gene>
    <name evidence="4" type="ORF">COCHEDRAFT_1194312</name>
</gene>
<reference evidence="4 5" key="1">
    <citation type="journal article" date="2012" name="PLoS Pathog.">
        <title>Diverse lifestyles and strategies of plant pathogenesis encoded in the genomes of eighteen Dothideomycetes fungi.</title>
        <authorList>
            <person name="Ohm R.A."/>
            <person name="Feau N."/>
            <person name="Henrissat B."/>
            <person name="Schoch C.L."/>
            <person name="Horwitz B.A."/>
            <person name="Barry K.W."/>
            <person name="Condon B.J."/>
            <person name="Copeland A.C."/>
            <person name="Dhillon B."/>
            <person name="Glaser F."/>
            <person name="Hesse C.N."/>
            <person name="Kosti I."/>
            <person name="LaButti K."/>
            <person name="Lindquist E.A."/>
            <person name="Lucas S."/>
            <person name="Salamov A.A."/>
            <person name="Bradshaw R.E."/>
            <person name="Ciuffetti L."/>
            <person name="Hamelin R.C."/>
            <person name="Kema G.H.J."/>
            <person name="Lawrence C."/>
            <person name="Scott J.A."/>
            <person name="Spatafora J.W."/>
            <person name="Turgeon B.G."/>
            <person name="de Wit P.J.G.M."/>
            <person name="Zhong S."/>
            <person name="Goodwin S.B."/>
            <person name="Grigoriev I.V."/>
        </authorList>
    </citation>
    <scope>NUCLEOTIDE SEQUENCE [LARGE SCALE GENOMIC DNA]</scope>
    <source>
        <strain evidence="5">C5 / ATCC 48332 / race O</strain>
    </source>
</reference>
<keyword evidence="1 4" id="KW-0378">Hydrolase</keyword>
<dbReference type="HOGENOM" id="CLU_514823_0_0_1"/>
<dbReference type="InterPro" id="IPR052043">
    <property type="entry name" value="PolySaccharide_Degr_Enz"/>
</dbReference>
<dbReference type="STRING" id="701091.M2UUH3"/>
<dbReference type="Pfam" id="PF07470">
    <property type="entry name" value="Glyco_hydro_88"/>
    <property type="match status" value="1"/>
</dbReference>
<dbReference type="InterPro" id="IPR008928">
    <property type="entry name" value="6-hairpin_glycosidase_sf"/>
</dbReference>
<dbReference type="OrthoDB" id="540611at2759"/>
<dbReference type="PANTHER" id="PTHR33886:SF9">
    <property type="entry name" value="UNSATURATED RHAMNOGALACTURONAN HYDROLASE (EUROFUNG)"/>
    <property type="match status" value="1"/>
</dbReference>
<dbReference type="Gene3D" id="1.50.10.10">
    <property type="match status" value="1"/>
</dbReference>
<evidence type="ECO:0000256" key="1">
    <source>
        <dbReference type="ARBA" id="ARBA00022801"/>
    </source>
</evidence>
<keyword evidence="5" id="KW-1185">Reference proteome</keyword>
<protein>
    <submittedName>
        <fullName evidence="4">Glycoside hydrolase family 105 protein</fullName>
    </submittedName>
</protein>